<dbReference type="Pfam" id="PF13439">
    <property type="entry name" value="Glyco_transf_4"/>
    <property type="match status" value="1"/>
</dbReference>
<dbReference type="EMBL" id="JBBWRZ010000005">
    <property type="protein sequence ID" value="KAK8235749.1"/>
    <property type="molecule type" value="Genomic_DNA"/>
</dbReference>
<dbReference type="PANTHER" id="PTHR45918">
    <property type="entry name" value="ALPHA-1,3/1,6-MANNOSYLTRANSFERASE ALG2"/>
    <property type="match status" value="1"/>
</dbReference>
<dbReference type="Pfam" id="PF00534">
    <property type="entry name" value="Glycos_transf_1"/>
    <property type="match status" value="1"/>
</dbReference>
<dbReference type="Proteomes" id="UP001492380">
    <property type="component" value="Unassembled WGS sequence"/>
</dbReference>
<keyword evidence="9 12" id="KW-0472">Membrane</keyword>
<comment type="catalytic activity">
    <reaction evidence="11 12">
        <text>an alpha-D-Man-(1-&gt;3)-beta-D-Man-(1-&gt;4)-beta-D-GlcNAc-(1-&gt;4)-alpha-D-GlcNAc-diphospho-di-trans,poly-cis-dolichol + GDP-alpha-D-mannose = an alpha-D-Man-(1-&gt;3)-[alpha-D-Man-(1-&gt;6)]-beta-D-Man-(1-&gt;4)-beta-D-GlcNAc-(1-&gt;4)-alpha-D-GlcNAc-diphospho-di-trans,poly-cis-dolichol + GDP + H(+)</text>
        <dbReference type="Rhea" id="RHEA:29519"/>
        <dbReference type="Rhea" id="RHEA-COMP:19513"/>
        <dbReference type="Rhea" id="RHEA-COMP:19515"/>
        <dbReference type="ChEBI" id="CHEBI:15378"/>
        <dbReference type="ChEBI" id="CHEBI:57527"/>
        <dbReference type="ChEBI" id="CHEBI:58189"/>
        <dbReference type="ChEBI" id="CHEBI:132510"/>
        <dbReference type="ChEBI" id="CHEBI:132511"/>
        <dbReference type="EC" id="2.4.1.257"/>
    </reaction>
    <physiologicalReaction direction="left-to-right" evidence="11 12">
        <dbReference type="Rhea" id="RHEA:29520"/>
    </physiologicalReaction>
</comment>
<comment type="subcellular location">
    <subcellularLocation>
        <location evidence="2 12">Endoplasmic reticulum membrane</location>
    </subcellularLocation>
</comment>
<evidence type="ECO:0000313" key="15">
    <source>
        <dbReference type="EMBL" id="KAK8235749.1"/>
    </source>
</evidence>
<dbReference type="EC" id="2.4.1.257" evidence="12"/>
<keyword evidence="5 12" id="KW-0808">Transferase</keyword>
<accession>A0ABR1YQZ9</accession>
<dbReference type="CDD" id="cd03805">
    <property type="entry name" value="GT4_ALG2-like"/>
    <property type="match status" value="1"/>
</dbReference>
<evidence type="ECO:0000259" key="14">
    <source>
        <dbReference type="Pfam" id="PF13439"/>
    </source>
</evidence>
<dbReference type="EC" id="2.4.1.132" evidence="12"/>
<evidence type="ECO:0000256" key="5">
    <source>
        <dbReference type="ARBA" id="ARBA00022679"/>
    </source>
</evidence>
<dbReference type="SUPFAM" id="SSF53756">
    <property type="entry name" value="UDP-Glycosyltransferase/glycogen phosphorylase"/>
    <property type="match status" value="1"/>
</dbReference>
<feature type="domain" description="Glycosyl transferase family 1" evidence="13">
    <location>
        <begin position="219"/>
        <end position="402"/>
    </location>
</feature>
<evidence type="ECO:0000256" key="9">
    <source>
        <dbReference type="ARBA" id="ARBA00023136"/>
    </source>
</evidence>
<gene>
    <name evidence="15" type="ORF">HDK90DRAFT_452940</name>
</gene>
<evidence type="ECO:0000256" key="6">
    <source>
        <dbReference type="ARBA" id="ARBA00022692"/>
    </source>
</evidence>
<evidence type="ECO:0000256" key="3">
    <source>
        <dbReference type="ARBA" id="ARBA00004922"/>
    </source>
</evidence>
<evidence type="ECO:0000256" key="7">
    <source>
        <dbReference type="ARBA" id="ARBA00022824"/>
    </source>
</evidence>
<dbReference type="InterPro" id="IPR027054">
    <property type="entry name" value="ALG2"/>
</dbReference>
<evidence type="ECO:0000256" key="12">
    <source>
        <dbReference type="RuleBase" id="RU367136"/>
    </source>
</evidence>
<reference evidence="15 16" key="1">
    <citation type="submission" date="2024-04" db="EMBL/GenBank/DDBJ databases">
        <title>Phyllosticta paracitricarpa is synonymous to the EU quarantine fungus P. citricarpa based on phylogenomic analyses.</title>
        <authorList>
            <consortium name="Lawrence Berkeley National Laboratory"/>
            <person name="Van Ingen-Buijs V.A."/>
            <person name="Van Westerhoven A.C."/>
            <person name="Haridas S."/>
            <person name="Skiadas P."/>
            <person name="Martin F."/>
            <person name="Groenewald J.Z."/>
            <person name="Crous P.W."/>
            <person name="Seidl M.F."/>
        </authorList>
    </citation>
    <scope>NUCLEOTIDE SEQUENCE [LARGE SCALE GENOMIC DNA]</scope>
    <source>
        <strain evidence="15 16">CBS 123374</strain>
    </source>
</reference>
<proteinExistence type="inferred from homology"/>
<evidence type="ECO:0000256" key="4">
    <source>
        <dbReference type="ARBA" id="ARBA00022676"/>
    </source>
</evidence>
<comment type="pathway">
    <text evidence="3 12">Protein modification; protein glycosylation.</text>
</comment>
<keyword evidence="6 12" id="KW-0812">Transmembrane</keyword>
<sequence length="463" mass="51274">MAFKPKRIVFFHPDLGIGGAERLVVDAAVGLQNLGHKVTIFTSHCDPKHCFDEARDGTLDVRVRGDTLFPPSIFGRFAILCAILRQLHLILTIAISELRELQPEVFFIDQLSAGIPLLRIVAPETRVLFYCHFPDKLLAKKEGFLKALYRVPFDWVESWSTGCSEVIVVNSGFTRSVFAQAFPGLSQRKPAVVYPCVDTNENGDSSAWDAAQRDADMWKNKTTFLSINRFERKKDVGLAIRAYAGLTAEERKNTRLVIAGGYDSRVPENTACYNELWKLAESFKLKIATVKTVITALSIPDDIDVLFLLSIPDMLKMTLLASASLLVYTPRHEHFGIVPLEAMLAGTPVLAANEGGPTETVVEDVTGWLRNVAAVEEWTEVMRKVLAGGIGQDNLHQMGIAGQERVKKEFSRTMMAQRFNKEIQDIESVPRPTVVTPFGVGAVVAVVFAFVLASGWFGKAYLA</sequence>
<evidence type="ECO:0000313" key="16">
    <source>
        <dbReference type="Proteomes" id="UP001492380"/>
    </source>
</evidence>
<comment type="function">
    <text evidence="1 12">Mannosylates Man(2)GlcNAc(2)-dolichol diphosphate and Man(1)GlcNAc(2)-dolichol diphosphate to form Man(3)GlcNAc(2)-dolichol diphosphate.</text>
</comment>
<keyword evidence="7 12" id="KW-0256">Endoplasmic reticulum</keyword>
<evidence type="ECO:0000256" key="1">
    <source>
        <dbReference type="ARBA" id="ARBA00003142"/>
    </source>
</evidence>
<comment type="caution">
    <text evidence="15">The sequence shown here is derived from an EMBL/GenBank/DDBJ whole genome shotgun (WGS) entry which is preliminary data.</text>
</comment>
<keyword evidence="16" id="KW-1185">Reference proteome</keyword>
<organism evidence="15 16">
    <name type="scientific">Phyllosticta capitalensis</name>
    <dbReference type="NCBI Taxonomy" id="121624"/>
    <lineage>
        <taxon>Eukaryota</taxon>
        <taxon>Fungi</taxon>
        <taxon>Dikarya</taxon>
        <taxon>Ascomycota</taxon>
        <taxon>Pezizomycotina</taxon>
        <taxon>Dothideomycetes</taxon>
        <taxon>Dothideomycetes incertae sedis</taxon>
        <taxon>Botryosphaeriales</taxon>
        <taxon>Phyllostictaceae</taxon>
        <taxon>Phyllosticta</taxon>
    </lineage>
</organism>
<dbReference type="InterPro" id="IPR001296">
    <property type="entry name" value="Glyco_trans_1"/>
</dbReference>
<evidence type="ECO:0000256" key="8">
    <source>
        <dbReference type="ARBA" id="ARBA00022989"/>
    </source>
</evidence>
<dbReference type="Gene3D" id="3.40.50.2000">
    <property type="entry name" value="Glycogen Phosphorylase B"/>
    <property type="match status" value="2"/>
</dbReference>
<dbReference type="PANTHER" id="PTHR45918:SF1">
    <property type="entry name" value="ALPHA-1,3_1,6-MANNOSYLTRANSFERASE ALG2"/>
    <property type="match status" value="1"/>
</dbReference>
<evidence type="ECO:0000259" key="13">
    <source>
        <dbReference type="Pfam" id="PF00534"/>
    </source>
</evidence>
<keyword evidence="4 12" id="KW-0328">Glycosyltransferase</keyword>
<keyword evidence="8 12" id="KW-1133">Transmembrane helix</keyword>
<name>A0ABR1YQZ9_9PEZI</name>
<dbReference type="InterPro" id="IPR028098">
    <property type="entry name" value="Glyco_trans_4-like_N"/>
</dbReference>
<evidence type="ECO:0000256" key="10">
    <source>
        <dbReference type="ARBA" id="ARBA00045103"/>
    </source>
</evidence>
<protein>
    <recommendedName>
        <fullName evidence="12">Alpha-1,3/1,6-mannosyltransferase ALG2</fullName>
        <ecNumber evidence="12">2.4.1.132</ecNumber>
        <ecNumber evidence="12">2.4.1.257</ecNumber>
    </recommendedName>
    <alternativeName>
        <fullName evidence="12">GDP-Man:Man(1)GlcNAc(2)-PP-Dol alpha-1,3-mannosyltransferase</fullName>
    </alternativeName>
</protein>
<evidence type="ECO:0000256" key="2">
    <source>
        <dbReference type="ARBA" id="ARBA00004586"/>
    </source>
</evidence>
<feature type="domain" description="Glycosyltransferase subfamily 4-like N-terminal" evidence="14">
    <location>
        <begin position="17"/>
        <end position="200"/>
    </location>
</feature>
<evidence type="ECO:0000256" key="11">
    <source>
        <dbReference type="ARBA" id="ARBA00045104"/>
    </source>
</evidence>
<comment type="similarity">
    <text evidence="12">Belongs to the glycosyltransferase group 1 family.</text>
</comment>
<feature type="transmembrane region" description="Helical" evidence="12">
    <location>
        <begin position="438"/>
        <end position="458"/>
    </location>
</feature>
<comment type="catalytic activity">
    <reaction evidence="10 12">
        <text>a beta-D-Man-(1-&gt;4)-beta-D-GlcNAc-(1-&gt;4)-alpha-D-GlcNAc-diphospho-di-trans,poly-cis-dolichol + GDP-alpha-D-mannose = an alpha-D-Man-(1-&gt;3)-beta-D-Man-(1-&gt;4)-beta-D-GlcNAc-(1-&gt;4)-alpha-D-GlcNAc-diphospho-di-trans,poly-cis-dolichol + GDP + H(+)</text>
        <dbReference type="Rhea" id="RHEA:29515"/>
        <dbReference type="Rhea" id="RHEA-COMP:19511"/>
        <dbReference type="Rhea" id="RHEA-COMP:19513"/>
        <dbReference type="ChEBI" id="CHEBI:15378"/>
        <dbReference type="ChEBI" id="CHEBI:57527"/>
        <dbReference type="ChEBI" id="CHEBI:58189"/>
        <dbReference type="ChEBI" id="CHEBI:58472"/>
        <dbReference type="ChEBI" id="CHEBI:132510"/>
        <dbReference type="EC" id="2.4.1.132"/>
    </reaction>
    <physiologicalReaction direction="left-to-right" evidence="10 12">
        <dbReference type="Rhea" id="RHEA:29516"/>
    </physiologicalReaction>
</comment>